<evidence type="ECO:0000313" key="2">
    <source>
        <dbReference type="EMBL" id="PAF17591.1"/>
    </source>
</evidence>
<dbReference type="GO" id="GO:0006397">
    <property type="term" value="P:mRNA processing"/>
    <property type="evidence" value="ECO:0007669"/>
    <property type="project" value="InterPro"/>
</dbReference>
<feature type="non-terminal residue" evidence="2">
    <location>
        <position position="1"/>
    </location>
</feature>
<dbReference type="AlphaFoldDB" id="A0A268RDK6"/>
<name>A0A268RDK6_SHOCL</name>
<sequence>YKIANNASVLHKFNYFMYYSMLKTFAAKYKSSVKKIRTKYDVDGEFGIKYQAKGLTRTMVYYNEGFRRQKLTQIEANTEVKVEYKYPFGRF</sequence>
<dbReference type="InterPro" id="IPR024937">
    <property type="entry name" value="Domain_X"/>
</dbReference>
<comment type="caution">
    <text evidence="2">The sequence shown here is derived from an EMBL/GenBank/DDBJ whole genome shotgun (WGS) entry which is preliminary data.</text>
</comment>
<feature type="domain" description="Domain X" evidence="1">
    <location>
        <begin position="1"/>
        <end position="61"/>
    </location>
</feature>
<organism evidence="2 3">
    <name type="scientific">Shouchella clausii</name>
    <name type="common">Alkalihalobacillus clausii</name>
    <dbReference type="NCBI Taxonomy" id="79880"/>
    <lineage>
        <taxon>Bacteria</taxon>
        <taxon>Bacillati</taxon>
        <taxon>Bacillota</taxon>
        <taxon>Bacilli</taxon>
        <taxon>Bacillales</taxon>
        <taxon>Bacillaceae</taxon>
        <taxon>Shouchella</taxon>
    </lineage>
</organism>
<accession>A0A268RDK6</accession>
<reference evidence="2 3" key="1">
    <citation type="submission" date="2017-07" db="EMBL/GenBank/DDBJ databases">
        <title>Isolation and whole genome analysis of endospore-forming bacteria from heroin.</title>
        <authorList>
            <person name="Kalinowski J."/>
            <person name="Ahrens B."/>
            <person name="Al-Dilaimi A."/>
            <person name="Winkler A."/>
            <person name="Wibberg D."/>
            <person name="Schleenbecker U."/>
            <person name="Ruckert C."/>
            <person name="Wolfel R."/>
            <person name="Grass G."/>
        </authorList>
    </citation>
    <scope>NUCLEOTIDE SEQUENCE [LARGE SCALE GENOMIC DNA]</scope>
    <source>
        <strain evidence="2 3">7523-2</strain>
    </source>
</reference>
<protein>
    <recommendedName>
        <fullName evidence="1">Domain X domain-containing protein</fullName>
    </recommendedName>
</protein>
<feature type="non-terminal residue" evidence="2">
    <location>
        <position position="91"/>
    </location>
</feature>
<dbReference type="GO" id="GO:0005737">
    <property type="term" value="C:cytoplasm"/>
    <property type="evidence" value="ECO:0007669"/>
    <property type="project" value="UniProtKB-ARBA"/>
</dbReference>
<dbReference type="EMBL" id="NPBS01000419">
    <property type="protein sequence ID" value="PAF17591.1"/>
    <property type="molecule type" value="Genomic_DNA"/>
</dbReference>
<dbReference type="Pfam" id="PF01348">
    <property type="entry name" value="Intron_maturas2"/>
    <property type="match status" value="1"/>
</dbReference>
<gene>
    <name evidence="2" type="ORF">CHH61_23825</name>
</gene>
<dbReference type="Proteomes" id="UP000216133">
    <property type="component" value="Unassembled WGS sequence"/>
</dbReference>
<dbReference type="RefSeq" id="WP_367582532.1">
    <property type="nucleotide sequence ID" value="NZ_NPBS01000419.1"/>
</dbReference>
<proteinExistence type="predicted"/>
<evidence type="ECO:0000259" key="1">
    <source>
        <dbReference type="Pfam" id="PF01348"/>
    </source>
</evidence>
<evidence type="ECO:0000313" key="3">
    <source>
        <dbReference type="Proteomes" id="UP000216133"/>
    </source>
</evidence>